<dbReference type="Pfam" id="PF20712">
    <property type="entry name" value="CyanoTRADDas_TM"/>
    <property type="match status" value="1"/>
</dbReference>
<keyword evidence="2" id="KW-1133">Transmembrane helix</keyword>
<feature type="transmembrane region" description="Helical" evidence="2">
    <location>
        <begin position="27"/>
        <end position="48"/>
    </location>
</feature>
<evidence type="ECO:0000259" key="3">
    <source>
        <dbReference type="Pfam" id="PF20712"/>
    </source>
</evidence>
<accession>A0A368X951</accession>
<dbReference type="RefSeq" id="WP_114354398.1">
    <property type="nucleotide sequence ID" value="NZ_QPJJ01000021.1"/>
</dbReference>
<name>A0A368X951_9BACI</name>
<dbReference type="EMBL" id="QPJJ01000021">
    <property type="protein sequence ID" value="RCW62967.1"/>
    <property type="molecule type" value="Genomic_DNA"/>
</dbReference>
<evidence type="ECO:0000256" key="1">
    <source>
        <dbReference type="SAM" id="Coils"/>
    </source>
</evidence>
<evidence type="ECO:0000313" key="4">
    <source>
        <dbReference type="EMBL" id="RCW62967.1"/>
    </source>
</evidence>
<dbReference type="Proteomes" id="UP000252585">
    <property type="component" value="Unassembled WGS sequence"/>
</dbReference>
<feature type="coiled-coil region" evidence="1">
    <location>
        <begin position="85"/>
        <end position="112"/>
    </location>
</feature>
<dbReference type="AlphaFoldDB" id="A0A368X951"/>
<keyword evidence="1" id="KW-0175">Coiled coil</keyword>
<gene>
    <name evidence="4" type="ORF">DFR57_1214</name>
</gene>
<feature type="transmembrane region" description="Helical" evidence="2">
    <location>
        <begin position="143"/>
        <end position="164"/>
    </location>
</feature>
<feature type="domain" description="Cyanobacterial TRADD-N associated 2 transmembrane" evidence="3">
    <location>
        <begin position="135"/>
        <end position="201"/>
    </location>
</feature>
<protein>
    <recommendedName>
        <fullName evidence="3">Cyanobacterial TRADD-N associated 2 transmembrane domain-containing protein</fullName>
    </recommendedName>
</protein>
<dbReference type="InterPro" id="IPR048567">
    <property type="entry name" value="CyanoTRADDas_TM"/>
</dbReference>
<dbReference type="OrthoDB" id="1864065at2"/>
<feature type="transmembrane region" description="Helical" evidence="2">
    <location>
        <begin position="170"/>
        <end position="192"/>
    </location>
</feature>
<proteinExistence type="predicted"/>
<keyword evidence="5" id="KW-1185">Reference proteome</keyword>
<comment type="caution">
    <text evidence="4">The sequence shown here is derived from an EMBL/GenBank/DDBJ whole genome shotgun (WGS) entry which is preliminary data.</text>
</comment>
<evidence type="ECO:0000256" key="2">
    <source>
        <dbReference type="SAM" id="Phobius"/>
    </source>
</evidence>
<reference evidence="4 5" key="1">
    <citation type="submission" date="2018-07" db="EMBL/GenBank/DDBJ databases">
        <title>Genomic Encyclopedia of Type Strains, Phase IV (KMG-IV): sequencing the most valuable type-strain genomes for metagenomic binning, comparative biology and taxonomic classification.</title>
        <authorList>
            <person name="Goeker M."/>
        </authorList>
    </citation>
    <scope>NUCLEOTIDE SEQUENCE [LARGE SCALE GENOMIC DNA]</scope>
    <source>
        <strain evidence="4 5">DSM 27696</strain>
    </source>
</reference>
<organism evidence="4 5">
    <name type="scientific">Saliterribacillus persicus</name>
    <dbReference type="NCBI Taxonomy" id="930114"/>
    <lineage>
        <taxon>Bacteria</taxon>
        <taxon>Bacillati</taxon>
        <taxon>Bacillota</taxon>
        <taxon>Bacilli</taxon>
        <taxon>Bacillales</taxon>
        <taxon>Bacillaceae</taxon>
        <taxon>Saliterribacillus</taxon>
    </lineage>
</organism>
<keyword evidence="2" id="KW-0812">Transmembrane</keyword>
<evidence type="ECO:0000313" key="5">
    <source>
        <dbReference type="Proteomes" id="UP000252585"/>
    </source>
</evidence>
<sequence length="219" mass="25136">MNLFYESILGLIELLANKLRKNKKVRISILLTSSILLFFDAIILFFYNDNLKDYQLAICIFVMLTSFILLLSSLLAFSEDPVSIKNPFEIELKKLSAEREELKKKVDYEDSNSENNLFNTIQLNLNQTTEYYTINKSQARKSFGVSITAIVAGLITILAGIWFIYLNETITASVISIVSGVLLEIIGGMYFYMYDKSIKQLNYFYGKLEKMQDTMLAIE</sequence>
<feature type="transmembrane region" description="Helical" evidence="2">
    <location>
        <begin position="54"/>
        <end position="77"/>
    </location>
</feature>
<keyword evidence="2" id="KW-0472">Membrane</keyword>